<feature type="domain" description="Glycosyl transferase family 1" evidence="2">
    <location>
        <begin position="330"/>
        <end position="482"/>
    </location>
</feature>
<evidence type="ECO:0000259" key="2">
    <source>
        <dbReference type="Pfam" id="PF00534"/>
    </source>
</evidence>
<dbReference type="InterPro" id="IPR001296">
    <property type="entry name" value="Glyco_trans_1"/>
</dbReference>
<evidence type="ECO:0000256" key="1">
    <source>
        <dbReference type="ARBA" id="ARBA00022679"/>
    </source>
</evidence>
<gene>
    <name evidence="3" type="ORF">H9639_04110</name>
</gene>
<accession>A0ABR8UPI5</accession>
<evidence type="ECO:0000313" key="3">
    <source>
        <dbReference type="EMBL" id="MBD7994475.1"/>
    </source>
</evidence>
<dbReference type="Pfam" id="PF00534">
    <property type="entry name" value="Glycos_transf_1"/>
    <property type="match status" value="1"/>
</dbReference>
<keyword evidence="1" id="KW-0808">Transferase</keyword>
<evidence type="ECO:0000313" key="4">
    <source>
        <dbReference type="Proteomes" id="UP000609874"/>
    </source>
</evidence>
<dbReference type="RefSeq" id="WP_191806800.1">
    <property type="nucleotide sequence ID" value="NZ_JACSQD010000001.1"/>
</dbReference>
<dbReference type="Proteomes" id="UP000609874">
    <property type="component" value="Unassembled WGS sequence"/>
</dbReference>
<comment type="caution">
    <text evidence="3">The sequence shown here is derived from an EMBL/GenBank/DDBJ whole genome shotgun (WGS) entry which is preliminary data.</text>
</comment>
<name>A0ABR8UPI5_9MICC</name>
<proteinExistence type="predicted"/>
<dbReference type="Gene3D" id="3.40.50.2000">
    <property type="entry name" value="Glycogen Phosphorylase B"/>
    <property type="match status" value="3"/>
</dbReference>
<dbReference type="SUPFAM" id="SSF53756">
    <property type="entry name" value="UDP-Glycosyltransferase/glycogen phosphorylase"/>
    <property type="match status" value="1"/>
</dbReference>
<organism evidence="3 4">
    <name type="scientific">Arthrobacter gallicola</name>
    <dbReference type="NCBI Taxonomy" id="2762225"/>
    <lineage>
        <taxon>Bacteria</taxon>
        <taxon>Bacillati</taxon>
        <taxon>Actinomycetota</taxon>
        <taxon>Actinomycetes</taxon>
        <taxon>Micrococcales</taxon>
        <taxon>Micrococcaceae</taxon>
        <taxon>Arthrobacter</taxon>
    </lineage>
</organism>
<dbReference type="EMBL" id="JACSQD010000001">
    <property type="protein sequence ID" value="MBD7994475.1"/>
    <property type="molecule type" value="Genomic_DNA"/>
</dbReference>
<protein>
    <submittedName>
        <fullName evidence="3">Glycosyltransferase</fullName>
    </submittedName>
</protein>
<keyword evidence="4" id="KW-1185">Reference proteome</keyword>
<dbReference type="PANTHER" id="PTHR12526">
    <property type="entry name" value="GLYCOSYLTRANSFERASE"/>
    <property type="match status" value="1"/>
</dbReference>
<sequence length="515" mass="58265">MLNTESTTIVQVMDSIGTGRGGLTKATFKRFRQVAEGKRAILVTVAYQPNLHQIFSQLKRDGELPPHAELLSFHDDLRHIRRDRSKPLNKMWTDWEADRNFASVTESFAETTIDRFFNAGSFVGLICRGHDRSPRYVDVHDVNRPWLRLCRDLFWSDGTLARRDHFDETGQSRYREYIDESGRTYVSSWVTPAGYEYRTVEYAADGTATLFKDMRFSNSAWLRRKLAEIGPSVVFTDEPRTTFALEIDSPLVHHVTTIHVTHFKNNQDRTDGLKNWMGHYIQFKQNVSDFVLLTEAQRLDFIKDAGVPSEHVSVIPHAAPSERSTVTPPHMPTLVSVGRLADEKRVEDAITAFSRHCREIPNVRFKIYGAGPAEERLKNLVSTHDLDGIVTFEGLTKDPLKAFAEANCSILSSKYEGFGLVITESFAMGTPVVAYDVIYGARDLIVNGKNGLLVGDGDIDALGKSVHDILTDVTLQARLRSGAVETADKFSEDEWEDTWNRKITLLSENLQHSRV</sequence>
<reference evidence="3 4" key="1">
    <citation type="submission" date="2020-08" db="EMBL/GenBank/DDBJ databases">
        <title>A Genomic Blueprint of the Chicken Gut Microbiome.</title>
        <authorList>
            <person name="Gilroy R."/>
            <person name="Ravi A."/>
            <person name="Getino M."/>
            <person name="Pursley I."/>
            <person name="Horton D.L."/>
            <person name="Alikhan N.-F."/>
            <person name="Baker D."/>
            <person name="Gharbi K."/>
            <person name="Hall N."/>
            <person name="Watson M."/>
            <person name="Adriaenssens E.M."/>
            <person name="Foster-Nyarko E."/>
            <person name="Jarju S."/>
            <person name="Secka A."/>
            <person name="Antonio M."/>
            <person name="Oren A."/>
            <person name="Chaudhuri R."/>
            <person name="La Ragione R.M."/>
            <person name="Hildebrand F."/>
            <person name="Pallen M.J."/>
        </authorList>
    </citation>
    <scope>NUCLEOTIDE SEQUENCE [LARGE SCALE GENOMIC DNA]</scope>
    <source>
        <strain evidence="3 4">Sa2CUA1</strain>
    </source>
</reference>